<dbReference type="InterPro" id="IPR036237">
    <property type="entry name" value="Xyl_isomerase-like_sf"/>
</dbReference>
<evidence type="ECO:0000256" key="6">
    <source>
        <dbReference type="ARBA" id="ARBA00023004"/>
    </source>
</evidence>
<dbReference type="GO" id="GO:0030145">
    <property type="term" value="F:manganese ion binding"/>
    <property type="evidence" value="ECO:0007669"/>
    <property type="project" value="TreeGrafter"/>
</dbReference>
<evidence type="ECO:0000256" key="7">
    <source>
        <dbReference type="ARBA" id="ARBA00023211"/>
    </source>
</evidence>
<comment type="caution">
    <text evidence="10">The sequence shown here is derived from an EMBL/GenBank/DDBJ whole genome shotgun (WGS) entry which is preliminary data.</text>
</comment>
<name>A0A9D1AFQ3_9FIRM</name>
<comment type="cofactor">
    <cofactor evidence="9">
        <name>Fe(2+)</name>
        <dbReference type="ChEBI" id="CHEBI:29033"/>
    </cofactor>
    <cofactor evidence="9">
        <name>Mn(2+)</name>
        <dbReference type="ChEBI" id="CHEBI:29035"/>
    </cofactor>
</comment>
<dbReference type="Proteomes" id="UP000824179">
    <property type="component" value="Unassembled WGS sequence"/>
</dbReference>
<comment type="similarity">
    <text evidence="4 9">Belongs to the mannonate dehydratase family.</text>
</comment>
<evidence type="ECO:0000256" key="8">
    <source>
        <dbReference type="ARBA" id="ARBA00023239"/>
    </source>
</evidence>
<dbReference type="NCBIfam" id="NF003027">
    <property type="entry name" value="PRK03906.1"/>
    <property type="match status" value="2"/>
</dbReference>
<keyword evidence="6 9" id="KW-0408">Iron</keyword>
<sequence>MKMTFRWYGEKDCIPLNYIKQIQGMTGVVTAVYDEPVGAVWSMDKLLRLKELANNAGLEMEVIESVPVHEDIKLGKPTRDKYIEAYRQNIINCGKAGVKCICYNFMPVFDWFRTNLYFKHGDGSTSLSYSEADFAKLDKHNLRLPGWDESYTPDELNGLLKEYEGMTHEQLFENFVYFLNGVMPACDEADVNLAVHPDDPPWDIFGLPRIVGREEDYDKLFAAVPNRHNGITFCTGSLGAGRFNDLPKMAAKYAKRIYFAHLRQLKYTSDTDFFENGHMTCCGNVDVYAIVRALVQNGFEGYIRPDHGRNVWGEDAKPGYGLYDRAMGACYLSGLFEAVEKDLKS</sequence>
<evidence type="ECO:0000256" key="1">
    <source>
        <dbReference type="ARBA" id="ARBA00001794"/>
    </source>
</evidence>
<evidence type="ECO:0000313" key="11">
    <source>
        <dbReference type="Proteomes" id="UP000824179"/>
    </source>
</evidence>
<dbReference type="Gene3D" id="3.20.20.150">
    <property type="entry name" value="Divalent-metal-dependent TIM barrel enzymes"/>
    <property type="match status" value="1"/>
</dbReference>
<dbReference type="EMBL" id="DVHB01000036">
    <property type="protein sequence ID" value="HIR39083.1"/>
    <property type="molecule type" value="Genomic_DNA"/>
</dbReference>
<organism evidence="10 11">
    <name type="scientific">Candidatus Coproplasma stercoripullorum</name>
    <dbReference type="NCBI Taxonomy" id="2840751"/>
    <lineage>
        <taxon>Bacteria</taxon>
        <taxon>Bacillati</taxon>
        <taxon>Bacillota</taxon>
        <taxon>Clostridia</taxon>
        <taxon>Eubacteriales</taxon>
        <taxon>Candidatus Coproplasma</taxon>
    </lineage>
</organism>
<dbReference type="PANTHER" id="PTHR30387">
    <property type="entry name" value="MANNONATE DEHYDRATASE"/>
    <property type="match status" value="1"/>
</dbReference>
<comment type="pathway">
    <text evidence="3 9">Carbohydrate metabolism; pentose and glucuronate interconversion.</text>
</comment>
<evidence type="ECO:0000256" key="4">
    <source>
        <dbReference type="ARBA" id="ARBA00007389"/>
    </source>
</evidence>
<evidence type="ECO:0000256" key="2">
    <source>
        <dbReference type="ARBA" id="ARBA00002713"/>
    </source>
</evidence>
<evidence type="ECO:0000256" key="3">
    <source>
        <dbReference type="ARBA" id="ARBA00004892"/>
    </source>
</evidence>
<reference evidence="10" key="1">
    <citation type="submission" date="2020-10" db="EMBL/GenBank/DDBJ databases">
        <authorList>
            <person name="Gilroy R."/>
        </authorList>
    </citation>
    <scope>NUCLEOTIDE SEQUENCE</scope>
    <source>
        <strain evidence="10">ChiW25-3613</strain>
    </source>
</reference>
<accession>A0A9D1AFQ3</accession>
<comment type="function">
    <text evidence="2 9">Catalyzes the dehydration of D-mannonate.</text>
</comment>
<protein>
    <recommendedName>
        <fullName evidence="5 9">Mannonate dehydratase</fullName>
        <ecNumber evidence="5 9">4.2.1.8</ecNumber>
    </recommendedName>
    <alternativeName>
        <fullName evidence="9">D-mannonate hydro-lyase</fullName>
    </alternativeName>
</protein>
<dbReference type="SUPFAM" id="SSF51658">
    <property type="entry name" value="Xylose isomerase-like"/>
    <property type="match status" value="1"/>
</dbReference>
<dbReference type="PIRSF" id="PIRSF016049">
    <property type="entry name" value="Man_dehyd"/>
    <property type="match status" value="1"/>
</dbReference>
<dbReference type="GO" id="GO:0008198">
    <property type="term" value="F:ferrous iron binding"/>
    <property type="evidence" value="ECO:0007669"/>
    <property type="project" value="TreeGrafter"/>
</dbReference>
<dbReference type="PANTHER" id="PTHR30387:SF2">
    <property type="entry name" value="MANNONATE DEHYDRATASE"/>
    <property type="match status" value="1"/>
</dbReference>
<gene>
    <name evidence="9" type="primary">uxuA</name>
    <name evidence="10" type="ORF">IAB90_01750</name>
</gene>
<evidence type="ECO:0000256" key="5">
    <source>
        <dbReference type="ARBA" id="ARBA00012927"/>
    </source>
</evidence>
<dbReference type="GO" id="GO:0008927">
    <property type="term" value="F:mannonate dehydratase activity"/>
    <property type="evidence" value="ECO:0007669"/>
    <property type="project" value="UniProtKB-UniRule"/>
</dbReference>
<evidence type="ECO:0000256" key="9">
    <source>
        <dbReference type="HAMAP-Rule" id="MF_00106"/>
    </source>
</evidence>
<keyword evidence="7 9" id="KW-0464">Manganese</keyword>
<dbReference type="EC" id="4.2.1.8" evidence="5 9"/>
<keyword evidence="8 9" id="KW-0456">Lyase</keyword>
<dbReference type="GO" id="GO:0042840">
    <property type="term" value="P:D-glucuronate catabolic process"/>
    <property type="evidence" value="ECO:0007669"/>
    <property type="project" value="TreeGrafter"/>
</dbReference>
<dbReference type="InterPro" id="IPR004628">
    <property type="entry name" value="Man_deHydtase"/>
</dbReference>
<dbReference type="AlphaFoldDB" id="A0A9D1AFQ3"/>
<proteinExistence type="inferred from homology"/>
<dbReference type="Pfam" id="PF03786">
    <property type="entry name" value="UxuA"/>
    <property type="match status" value="1"/>
</dbReference>
<evidence type="ECO:0000313" key="10">
    <source>
        <dbReference type="EMBL" id="HIR39083.1"/>
    </source>
</evidence>
<reference evidence="10" key="2">
    <citation type="journal article" date="2021" name="PeerJ">
        <title>Extensive microbial diversity within the chicken gut microbiome revealed by metagenomics and culture.</title>
        <authorList>
            <person name="Gilroy R."/>
            <person name="Ravi A."/>
            <person name="Getino M."/>
            <person name="Pursley I."/>
            <person name="Horton D.L."/>
            <person name="Alikhan N.F."/>
            <person name="Baker D."/>
            <person name="Gharbi K."/>
            <person name="Hall N."/>
            <person name="Watson M."/>
            <person name="Adriaenssens E.M."/>
            <person name="Foster-Nyarko E."/>
            <person name="Jarju S."/>
            <person name="Secka A."/>
            <person name="Antonio M."/>
            <person name="Oren A."/>
            <person name="Chaudhuri R.R."/>
            <person name="La Ragione R."/>
            <person name="Hildebrand F."/>
            <person name="Pallen M.J."/>
        </authorList>
    </citation>
    <scope>NUCLEOTIDE SEQUENCE</scope>
    <source>
        <strain evidence="10">ChiW25-3613</strain>
    </source>
</reference>
<comment type="catalytic activity">
    <reaction evidence="1 9">
        <text>D-mannonate = 2-dehydro-3-deoxy-D-gluconate + H2O</text>
        <dbReference type="Rhea" id="RHEA:20097"/>
        <dbReference type="ChEBI" id="CHEBI:15377"/>
        <dbReference type="ChEBI" id="CHEBI:17767"/>
        <dbReference type="ChEBI" id="CHEBI:57990"/>
        <dbReference type="EC" id="4.2.1.8"/>
    </reaction>
</comment>
<dbReference type="HAMAP" id="MF_00106">
    <property type="entry name" value="UxuA"/>
    <property type="match status" value="1"/>
</dbReference>